<proteinExistence type="predicted"/>
<evidence type="ECO:0000256" key="1">
    <source>
        <dbReference type="SAM" id="MobiDB-lite"/>
    </source>
</evidence>
<dbReference type="EMBL" id="JBHSWT010000009">
    <property type="protein sequence ID" value="MFC6770004.1"/>
    <property type="molecule type" value="Genomic_DNA"/>
</dbReference>
<feature type="region of interest" description="Disordered" evidence="1">
    <location>
        <begin position="444"/>
        <end position="482"/>
    </location>
</feature>
<name>A0ABD5SYI2_9EURY</name>
<dbReference type="Proteomes" id="UP001596274">
    <property type="component" value="Unassembled WGS sequence"/>
</dbReference>
<keyword evidence="3" id="KW-1185">Reference proteome</keyword>
<evidence type="ECO:0000313" key="3">
    <source>
        <dbReference type="Proteomes" id="UP001596274"/>
    </source>
</evidence>
<gene>
    <name evidence="2" type="ORF">ACFQDD_00440</name>
</gene>
<feature type="compositionally biased region" description="Low complexity" evidence="1">
    <location>
        <begin position="456"/>
        <end position="482"/>
    </location>
</feature>
<accession>A0ABD5SYI2</accession>
<protein>
    <submittedName>
        <fullName evidence="2">Uncharacterized protein</fullName>
    </submittedName>
</protein>
<sequence>MADEFDEGSLHEGMVPYRERVTDLRPDYSEFEIPERMVSLQEISDGTLGFDLTDVFSAYGWDPDTHWVDVTVDNESLALMLIRVNKADEPDMDPSRASQRQTINHSARGGEQFTLKIPDRNLTPFGIEPNSYSGESDPFLFELFMDPDTPDMVMLDPVGRVSELVWPNSEFSFPMVEGVVDEVATEMQVDVDELTEWVNRIASEFVTPTLLKLGVSVVEEPTFLSANGQRVAIATTSEVDGLPGLFFALDSLYGIPDKMLDAIWQVHQLTADRLLTELYDGEIPEDHPVMERGTDAAVIPVTKGRSDGESGIMSKTHPPIAGQAITAVTAGKTTPGELHDWLTDFATEVTNEMVKDSGLRTDREPVNIPYTPPSELPVSYSAVRIHFVEEGALSELAEQAGLPEPELAAQRAHDEQAERILMSISGLPRDYRTFRRDSHAIVVPIPDGADGHPLENDNGGNNGTNSGTDTDDTTQQTLSGSS</sequence>
<comment type="caution">
    <text evidence="2">The sequence shown here is derived from an EMBL/GenBank/DDBJ whole genome shotgun (WGS) entry which is preliminary data.</text>
</comment>
<reference evidence="2 3" key="1">
    <citation type="journal article" date="2019" name="Int. J. Syst. Evol. Microbiol.">
        <title>The Global Catalogue of Microorganisms (GCM) 10K type strain sequencing project: providing services to taxonomists for standard genome sequencing and annotation.</title>
        <authorList>
            <consortium name="The Broad Institute Genomics Platform"/>
            <consortium name="The Broad Institute Genome Sequencing Center for Infectious Disease"/>
            <person name="Wu L."/>
            <person name="Ma J."/>
        </authorList>
    </citation>
    <scope>NUCLEOTIDE SEQUENCE [LARGE SCALE GENOMIC DNA]</scope>
    <source>
        <strain evidence="2 3">PJ61</strain>
    </source>
</reference>
<organism evidence="2 3">
    <name type="scientific">Halorubrum pallidum</name>
    <dbReference type="NCBI Taxonomy" id="1526114"/>
    <lineage>
        <taxon>Archaea</taxon>
        <taxon>Methanobacteriati</taxon>
        <taxon>Methanobacteriota</taxon>
        <taxon>Stenosarchaea group</taxon>
        <taxon>Halobacteria</taxon>
        <taxon>Halobacteriales</taxon>
        <taxon>Haloferacaceae</taxon>
        <taxon>Halorubrum</taxon>
    </lineage>
</organism>
<evidence type="ECO:0000313" key="2">
    <source>
        <dbReference type="EMBL" id="MFC6770004.1"/>
    </source>
</evidence>
<dbReference type="AlphaFoldDB" id="A0ABD5SYI2"/>